<dbReference type="SUPFAM" id="SSF56104">
    <property type="entry name" value="SAICAR synthase-like"/>
    <property type="match status" value="1"/>
</dbReference>
<name>A0A9K3NJ99_HELAN</name>
<dbReference type="Proteomes" id="UP000215914">
    <property type="component" value="Unassembled WGS sequence"/>
</dbReference>
<dbReference type="EC" id="2.7.1.68" evidence="1"/>
<dbReference type="PANTHER" id="PTHR23086:SF113">
    <property type="entry name" value="PHOSPHATIDYLINOSITOL 4-PHOSPHATE 5-KINASE 6"/>
    <property type="match status" value="1"/>
</dbReference>
<dbReference type="PANTHER" id="PTHR23086">
    <property type="entry name" value="PHOSPHATIDYLINOSITOL-4-PHOSPHATE 5-KINASE"/>
    <property type="match status" value="1"/>
</dbReference>
<gene>
    <name evidence="4" type="ORF">HanXRQr2_Chr06g0257711</name>
</gene>
<keyword evidence="2" id="KW-0418">Kinase</keyword>
<dbReference type="GO" id="GO:0005524">
    <property type="term" value="F:ATP binding"/>
    <property type="evidence" value="ECO:0007669"/>
    <property type="project" value="UniProtKB-UniRule"/>
</dbReference>
<evidence type="ECO:0000256" key="1">
    <source>
        <dbReference type="ARBA" id="ARBA00012172"/>
    </source>
</evidence>
<dbReference type="EMBL" id="MNCJ02000321">
    <property type="protein sequence ID" value="KAF5802279.1"/>
    <property type="molecule type" value="Genomic_DNA"/>
</dbReference>
<dbReference type="InterPro" id="IPR027484">
    <property type="entry name" value="PInositol-4-P-5-kinase_N"/>
</dbReference>
<dbReference type="Gene3D" id="3.30.800.10">
    <property type="entry name" value="Phosphatidylinositol Phosphate Kinase II Beta"/>
    <property type="match status" value="1"/>
</dbReference>
<dbReference type="Gramene" id="mRNA:HanXRQr2_Chr06g0257711">
    <property type="protein sequence ID" value="mRNA:HanXRQr2_Chr06g0257711"/>
    <property type="gene ID" value="HanXRQr2_Chr06g0257711"/>
</dbReference>
<dbReference type="PROSITE" id="PS51455">
    <property type="entry name" value="PIPK"/>
    <property type="match status" value="1"/>
</dbReference>
<keyword evidence="5" id="KW-1185">Reference proteome</keyword>
<protein>
    <recommendedName>
        <fullName evidence="1">1-phosphatidylinositol-4-phosphate 5-kinase</fullName>
        <ecNumber evidence="1">2.7.1.68</ecNumber>
    </recommendedName>
</protein>
<organism evidence="4 5">
    <name type="scientific">Helianthus annuus</name>
    <name type="common">Common sunflower</name>
    <dbReference type="NCBI Taxonomy" id="4232"/>
    <lineage>
        <taxon>Eukaryota</taxon>
        <taxon>Viridiplantae</taxon>
        <taxon>Streptophyta</taxon>
        <taxon>Embryophyta</taxon>
        <taxon>Tracheophyta</taxon>
        <taxon>Spermatophyta</taxon>
        <taxon>Magnoliopsida</taxon>
        <taxon>eudicotyledons</taxon>
        <taxon>Gunneridae</taxon>
        <taxon>Pentapetalae</taxon>
        <taxon>asterids</taxon>
        <taxon>campanulids</taxon>
        <taxon>Asterales</taxon>
        <taxon>Asteraceae</taxon>
        <taxon>Asteroideae</taxon>
        <taxon>Heliantheae alliance</taxon>
        <taxon>Heliantheae</taxon>
        <taxon>Helianthus</taxon>
    </lineage>
</organism>
<accession>A0A9K3NJ99</accession>
<evidence type="ECO:0000259" key="3">
    <source>
        <dbReference type="PROSITE" id="PS51455"/>
    </source>
</evidence>
<keyword evidence="2 4" id="KW-0808">Transferase</keyword>
<dbReference type="GO" id="GO:0016308">
    <property type="term" value="F:1-phosphatidylinositol-4-phosphate 5-kinase activity"/>
    <property type="evidence" value="ECO:0007669"/>
    <property type="project" value="UniProtKB-EC"/>
</dbReference>
<proteinExistence type="predicted"/>
<keyword evidence="2" id="KW-0547">Nucleotide-binding</keyword>
<reference evidence="4" key="1">
    <citation type="journal article" date="2017" name="Nature">
        <title>The sunflower genome provides insights into oil metabolism, flowering and Asterid evolution.</title>
        <authorList>
            <person name="Badouin H."/>
            <person name="Gouzy J."/>
            <person name="Grassa C.J."/>
            <person name="Murat F."/>
            <person name="Staton S.E."/>
            <person name="Cottret L."/>
            <person name="Lelandais-Briere C."/>
            <person name="Owens G.L."/>
            <person name="Carrere S."/>
            <person name="Mayjonade B."/>
            <person name="Legrand L."/>
            <person name="Gill N."/>
            <person name="Kane N.C."/>
            <person name="Bowers J.E."/>
            <person name="Hubner S."/>
            <person name="Bellec A."/>
            <person name="Berard A."/>
            <person name="Berges H."/>
            <person name="Blanchet N."/>
            <person name="Boniface M.C."/>
            <person name="Brunel D."/>
            <person name="Catrice O."/>
            <person name="Chaidir N."/>
            <person name="Claudel C."/>
            <person name="Donnadieu C."/>
            <person name="Faraut T."/>
            <person name="Fievet G."/>
            <person name="Helmstetter N."/>
            <person name="King M."/>
            <person name="Knapp S.J."/>
            <person name="Lai Z."/>
            <person name="Le Paslier M.C."/>
            <person name="Lippi Y."/>
            <person name="Lorenzon L."/>
            <person name="Mandel J.R."/>
            <person name="Marage G."/>
            <person name="Marchand G."/>
            <person name="Marquand E."/>
            <person name="Bret-Mestries E."/>
            <person name="Morien E."/>
            <person name="Nambeesan S."/>
            <person name="Nguyen T."/>
            <person name="Pegot-Espagnet P."/>
            <person name="Pouilly N."/>
            <person name="Raftis F."/>
            <person name="Sallet E."/>
            <person name="Schiex T."/>
            <person name="Thomas J."/>
            <person name="Vandecasteele C."/>
            <person name="Vares D."/>
            <person name="Vear F."/>
            <person name="Vautrin S."/>
            <person name="Crespi M."/>
            <person name="Mangin B."/>
            <person name="Burke J.M."/>
            <person name="Salse J."/>
            <person name="Munos S."/>
            <person name="Vincourt P."/>
            <person name="Rieseberg L.H."/>
            <person name="Langlade N.B."/>
        </authorList>
    </citation>
    <scope>NUCLEOTIDE SEQUENCE</scope>
    <source>
        <tissue evidence="4">Leaves</tissue>
    </source>
</reference>
<dbReference type="AlphaFoldDB" id="A0A9K3NJ99"/>
<dbReference type="InterPro" id="IPR023610">
    <property type="entry name" value="PInositol-4/5-P-5/4-kinase"/>
</dbReference>
<dbReference type="Pfam" id="PF01504">
    <property type="entry name" value="PIP5K"/>
    <property type="match status" value="1"/>
</dbReference>
<dbReference type="InterPro" id="IPR002498">
    <property type="entry name" value="PInositol-4-P-4/5-kinase_core"/>
</dbReference>
<comment type="caution">
    <text evidence="4">The sequence shown here is derived from an EMBL/GenBank/DDBJ whole genome shotgun (WGS) entry which is preliminary data.</text>
</comment>
<feature type="domain" description="PIPK" evidence="3">
    <location>
        <begin position="1"/>
        <end position="123"/>
    </location>
</feature>
<dbReference type="GO" id="GO:0046488">
    <property type="term" value="P:phosphatidylinositol metabolic process"/>
    <property type="evidence" value="ECO:0007669"/>
    <property type="project" value="UniProtKB-UniRule"/>
</dbReference>
<evidence type="ECO:0000313" key="5">
    <source>
        <dbReference type="Proteomes" id="UP000215914"/>
    </source>
</evidence>
<dbReference type="SMART" id="SM00330">
    <property type="entry name" value="PIPKc"/>
    <property type="match status" value="1"/>
</dbReference>
<evidence type="ECO:0000313" key="4">
    <source>
        <dbReference type="EMBL" id="KAF5802279.1"/>
    </source>
</evidence>
<reference evidence="4" key="2">
    <citation type="submission" date="2020-06" db="EMBL/GenBank/DDBJ databases">
        <title>Helianthus annuus Genome sequencing and assembly Release 2.</title>
        <authorList>
            <person name="Gouzy J."/>
            <person name="Langlade N."/>
            <person name="Munos S."/>
        </authorList>
    </citation>
    <scope>NUCLEOTIDE SEQUENCE</scope>
    <source>
        <tissue evidence="4">Leaves</tissue>
    </source>
</reference>
<sequence>MLWIIMYLIPRKKIWTRFPPEGSKHTPPRQSCDFKFKVYCPSVFRTLRNLFNVDPVDYMLSICRNEALRELSSPGKSGCFYYMTSDNKYMIKTMKKAEVKVSRFFPSNSRSLLLDVNDYKCCI</sequence>
<keyword evidence="2" id="KW-0067">ATP-binding</keyword>
<evidence type="ECO:0000256" key="2">
    <source>
        <dbReference type="PROSITE-ProRule" id="PRU00781"/>
    </source>
</evidence>